<evidence type="ECO:0000313" key="1">
    <source>
        <dbReference type="EMBL" id="KIL64267.1"/>
    </source>
</evidence>
<reference evidence="1 2" key="1">
    <citation type="submission" date="2014-04" db="EMBL/GenBank/DDBJ databases">
        <title>Evolutionary Origins and Diversification of the Mycorrhizal Mutualists.</title>
        <authorList>
            <consortium name="DOE Joint Genome Institute"/>
            <consortium name="Mycorrhizal Genomics Consortium"/>
            <person name="Kohler A."/>
            <person name="Kuo A."/>
            <person name="Nagy L.G."/>
            <person name="Floudas D."/>
            <person name="Copeland A."/>
            <person name="Barry K.W."/>
            <person name="Cichocki N."/>
            <person name="Veneault-Fourrey C."/>
            <person name="LaButti K."/>
            <person name="Lindquist E.A."/>
            <person name="Lipzen A."/>
            <person name="Lundell T."/>
            <person name="Morin E."/>
            <person name="Murat C."/>
            <person name="Riley R."/>
            <person name="Ohm R."/>
            <person name="Sun H."/>
            <person name="Tunlid A."/>
            <person name="Henrissat B."/>
            <person name="Grigoriev I.V."/>
            <person name="Hibbett D.S."/>
            <person name="Martin F."/>
        </authorList>
    </citation>
    <scope>NUCLEOTIDE SEQUENCE [LARGE SCALE GENOMIC DNA]</scope>
    <source>
        <strain evidence="1 2">Koide BX008</strain>
    </source>
</reference>
<accession>A0A0C2WRG6</accession>
<dbReference type="OrthoDB" id="2669263at2759"/>
<proteinExistence type="predicted"/>
<evidence type="ECO:0000313" key="2">
    <source>
        <dbReference type="Proteomes" id="UP000054549"/>
    </source>
</evidence>
<dbReference type="EMBL" id="KN818251">
    <property type="protein sequence ID" value="KIL64267.1"/>
    <property type="molecule type" value="Genomic_DNA"/>
</dbReference>
<organism evidence="1 2">
    <name type="scientific">Amanita muscaria (strain Koide BX008)</name>
    <dbReference type="NCBI Taxonomy" id="946122"/>
    <lineage>
        <taxon>Eukaryota</taxon>
        <taxon>Fungi</taxon>
        <taxon>Dikarya</taxon>
        <taxon>Basidiomycota</taxon>
        <taxon>Agaricomycotina</taxon>
        <taxon>Agaricomycetes</taxon>
        <taxon>Agaricomycetidae</taxon>
        <taxon>Agaricales</taxon>
        <taxon>Pluteineae</taxon>
        <taxon>Amanitaceae</taxon>
        <taxon>Amanita</taxon>
    </lineage>
</organism>
<dbReference type="Proteomes" id="UP000054549">
    <property type="component" value="Unassembled WGS sequence"/>
</dbReference>
<gene>
    <name evidence="1" type="ORF">M378DRAFT_11636</name>
</gene>
<protein>
    <submittedName>
        <fullName evidence="1">Uncharacterized protein</fullName>
    </submittedName>
</protein>
<dbReference type="AlphaFoldDB" id="A0A0C2WRG6"/>
<name>A0A0C2WRG6_AMAMK</name>
<keyword evidence="2" id="KW-1185">Reference proteome</keyword>
<dbReference type="HOGENOM" id="CLU_084262_0_0_1"/>
<sequence length="236" mass="26458">MSHRNIAASTLQAPVTTESPQLKAFVDSKMKRYGLTEQEVRRRAVETYSSLEYAMQALTTTEAENKAALECMFPHGYENAMQVGRKPKPGEEVKFSQLTDDVMIRVWGGDLATYHCYCFDFVNHERQYIPTPKNIKIYSVATELSLSVRVFSIEDSLEKAKTRPLYSLSATSVIPTGRLTSFLKACFSVLHSKTTQIVSSKYPCEFLKTPLLISSLGERDVESHTVAIGQLCLLSP</sequence>
<dbReference type="InParanoid" id="A0A0C2WRG6"/>